<feature type="compositionally biased region" description="Basic residues" evidence="1">
    <location>
        <begin position="34"/>
        <end position="46"/>
    </location>
</feature>
<evidence type="ECO:0000313" key="3">
    <source>
        <dbReference type="EMBL" id="MRX42107.1"/>
    </source>
</evidence>
<dbReference type="EMBL" id="WKJD01000001">
    <property type="protein sequence ID" value="MRX42107.1"/>
    <property type="molecule type" value="Genomic_DNA"/>
</dbReference>
<feature type="domain" description="DUF222" evidence="2">
    <location>
        <begin position="334"/>
        <end position="675"/>
    </location>
</feature>
<feature type="region of interest" description="Disordered" evidence="1">
    <location>
        <begin position="210"/>
        <end position="243"/>
    </location>
</feature>
<dbReference type="AlphaFoldDB" id="A0A6L5QZ41"/>
<sequence length="694" mass="74279">MRHAPHDPMVRGAPEHPPQPIAPRARALPAWPHPYHRGGPHARHRVPAAERDALDPSRRGGALAGAAAARVGDRHRLRVQPDRRREQGHVRGRVHGRRRESRWGRPGDGCRAALPHGDARAVGLRVRGDRDRRVHDDDRGAASRRRPGGCHPSPRSRGGRDRRLRARLDRDHAGVLRGHLARVVGRHRNVLLRGVPVREHRDGCLADGRVDTIRTRATGRRPPPSPPSVVRKLHDDSSSTGARRAEFCTGKQAGQPAFPVQTDVGGWVQDRSMEQPPTRNLPLGALAALQRDVAALSEAWAGGSAAWGAVRAGAQVEVEQLSDGGLMQVTGALARVRRDVDALLTRVAAEVSKRSGPEFGDTGLARAQGFHNSTRLIAAATGGSRGEARRLIAVGIATAERQAFTGERLPSRHRHVAEALESAALSVDAASAITTMLDRASMRSDPDRAQVVERALVDLAARVPLETLMRGVREAEARLDPDGVEPREDELRMERSLTMREDGRGVVHLHARLDPESAAPVKAAIEALVSDALRRREPGGRALSGRTLADGPAGDGAHGDGVHGAVIDDHRTIPQIQADALAALARHTLGCAQTLAPLTKTTVVVRVDLDALVEGLGHARIDGIEQPISAGTARRMAADAEVIPAVLGGGSLPLDLGRAARLFTKAQRLALGERDGGCASCGQNIGYVEAHHID</sequence>
<feature type="compositionally biased region" description="Basic residues" evidence="1">
    <location>
        <begin position="90"/>
        <end position="100"/>
    </location>
</feature>
<gene>
    <name evidence="3" type="ORF">GJR97_00005</name>
</gene>
<evidence type="ECO:0000259" key="2">
    <source>
        <dbReference type="Pfam" id="PF02720"/>
    </source>
</evidence>
<feature type="compositionally biased region" description="Basic and acidic residues" evidence="1">
    <location>
        <begin position="47"/>
        <end position="58"/>
    </location>
</feature>
<comment type="caution">
    <text evidence="3">The sequence shown here is derived from an EMBL/GenBank/DDBJ whole genome shotgun (WGS) entry which is preliminary data.</text>
</comment>
<name>A0A6L5QZ41_9MICO</name>
<organism evidence="3 4">
    <name type="scientific">Agromyces kandeliae</name>
    <dbReference type="NCBI Taxonomy" id="2666141"/>
    <lineage>
        <taxon>Bacteria</taxon>
        <taxon>Bacillati</taxon>
        <taxon>Actinomycetota</taxon>
        <taxon>Actinomycetes</taxon>
        <taxon>Micrococcales</taxon>
        <taxon>Microbacteriaceae</taxon>
        <taxon>Agromyces</taxon>
    </lineage>
</organism>
<protein>
    <submittedName>
        <fullName evidence="3">DUF222 domain-containing protein</fullName>
    </submittedName>
</protein>
<reference evidence="3 4" key="1">
    <citation type="submission" date="2019-11" db="EMBL/GenBank/DDBJ databases">
        <title>Agromyces kandeliae sp. nov., isolated from mangrove soil.</title>
        <authorList>
            <person name="Wang R."/>
        </authorList>
    </citation>
    <scope>NUCLEOTIDE SEQUENCE [LARGE SCALE GENOMIC DNA]</scope>
    <source>
        <strain evidence="3 4">Q22</strain>
    </source>
</reference>
<feature type="compositionally biased region" description="Low complexity" evidence="1">
    <location>
        <begin position="59"/>
        <end position="70"/>
    </location>
</feature>
<keyword evidence="4" id="KW-1185">Reference proteome</keyword>
<feature type="region of interest" description="Disordered" evidence="1">
    <location>
        <begin position="1"/>
        <end position="163"/>
    </location>
</feature>
<feature type="compositionally biased region" description="Basic and acidic residues" evidence="1">
    <location>
        <begin position="71"/>
        <end position="89"/>
    </location>
</feature>
<accession>A0A6L5QZ41</accession>
<dbReference type="Proteomes" id="UP000476511">
    <property type="component" value="Unassembled WGS sequence"/>
</dbReference>
<dbReference type="Pfam" id="PF02720">
    <property type="entry name" value="DUF222"/>
    <property type="match status" value="1"/>
</dbReference>
<feature type="compositionally biased region" description="Basic and acidic residues" evidence="1">
    <location>
        <begin position="126"/>
        <end position="141"/>
    </location>
</feature>
<proteinExistence type="predicted"/>
<dbReference type="InterPro" id="IPR003870">
    <property type="entry name" value="DUF222"/>
</dbReference>
<evidence type="ECO:0000313" key="4">
    <source>
        <dbReference type="Proteomes" id="UP000476511"/>
    </source>
</evidence>
<feature type="non-terminal residue" evidence="3">
    <location>
        <position position="694"/>
    </location>
</feature>
<evidence type="ECO:0000256" key="1">
    <source>
        <dbReference type="SAM" id="MobiDB-lite"/>
    </source>
</evidence>